<proteinExistence type="predicted"/>
<dbReference type="EMBL" id="GBRH01174726">
    <property type="protein sequence ID" value="JAE23170.1"/>
    <property type="molecule type" value="Transcribed_RNA"/>
</dbReference>
<reference evidence="1" key="2">
    <citation type="journal article" date="2015" name="Data Brief">
        <title>Shoot transcriptome of the giant reed, Arundo donax.</title>
        <authorList>
            <person name="Barrero R.A."/>
            <person name="Guerrero F.D."/>
            <person name="Moolhuijzen P."/>
            <person name="Goolsby J.A."/>
            <person name="Tidwell J."/>
            <person name="Bellgard S.E."/>
            <person name="Bellgard M.I."/>
        </authorList>
    </citation>
    <scope>NUCLEOTIDE SEQUENCE</scope>
    <source>
        <tissue evidence="1">Shoot tissue taken approximately 20 cm above the soil surface</tissue>
    </source>
</reference>
<dbReference type="AlphaFoldDB" id="A0A0A9GDM1"/>
<reference evidence="1" key="1">
    <citation type="submission" date="2014-09" db="EMBL/GenBank/DDBJ databases">
        <authorList>
            <person name="Magalhaes I.L.F."/>
            <person name="Oliveira U."/>
            <person name="Santos F.R."/>
            <person name="Vidigal T.H.D.A."/>
            <person name="Brescovit A.D."/>
            <person name="Santos A.J."/>
        </authorList>
    </citation>
    <scope>NUCLEOTIDE SEQUENCE</scope>
    <source>
        <tissue evidence="1">Shoot tissue taken approximately 20 cm above the soil surface</tissue>
    </source>
</reference>
<protein>
    <submittedName>
        <fullName evidence="1">Uncharacterized protein</fullName>
    </submittedName>
</protein>
<organism evidence="1">
    <name type="scientific">Arundo donax</name>
    <name type="common">Giant reed</name>
    <name type="synonym">Donax arundinaceus</name>
    <dbReference type="NCBI Taxonomy" id="35708"/>
    <lineage>
        <taxon>Eukaryota</taxon>
        <taxon>Viridiplantae</taxon>
        <taxon>Streptophyta</taxon>
        <taxon>Embryophyta</taxon>
        <taxon>Tracheophyta</taxon>
        <taxon>Spermatophyta</taxon>
        <taxon>Magnoliopsida</taxon>
        <taxon>Liliopsida</taxon>
        <taxon>Poales</taxon>
        <taxon>Poaceae</taxon>
        <taxon>PACMAD clade</taxon>
        <taxon>Arundinoideae</taxon>
        <taxon>Arundineae</taxon>
        <taxon>Arundo</taxon>
    </lineage>
</organism>
<name>A0A0A9GDM1_ARUDO</name>
<sequence length="40" mass="4375">MFQSKCPLQSAEGMCTHVPSISCFPANLELSCQSHQESMS</sequence>
<accession>A0A0A9GDM1</accession>
<evidence type="ECO:0000313" key="1">
    <source>
        <dbReference type="EMBL" id="JAE23170.1"/>
    </source>
</evidence>